<name>A0AAV4CAR7_9GAST</name>
<dbReference type="Proteomes" id="UP000735302">
    <property type="component" value="Unassembled WGS sequence"/>
</dbReference>
<dbReference type="AlphaFoldDB" id="A0AAV4CAR7"/>
<comment type="caution">
    <text evidence="2">The sequence shown here is derived from an EMBL/GenBank/DDBJ whole genome shotgun (WGS) entry which is preliminary data.</text>
</comment>
<dbReference type="Pfam" id="PF05679">
    <property type="entry name" value="CHGN"/>
    <property type="match status" value="1"/>
</dbReference>
<proteinExistence type="inferred from homology"/>
<evidence type="ECO:0000313" key="2">
    <source>
        <dbReference type="EMBL" id="GFO28164.1"/>
    </source>
</evidence>
<comment type="similarity">
    <text evidence="1">Belongs to the chondroitin N-acetylgalactosaminyltransferase family.</text>
</comment>
<comment type="subcellular location">
    <subcellularLocation>
        <location evidence="1">Golgi apparatus</location>
        <location evidence="1">Golgi stack membrane</location>
        <topology evidence="1">Single-pass type II membrane protein</topology>
    </subcellularLocation>
</comment>
<sequence>MQLNQENNAESSGHHYCNFFPVGFWQFKLNLIYCKKWYSTETEFNSKTGHYYVLSYKHDKFYNSDFKEERRTLTPPHLANWDVYGFINHGILHVFRLPRLSINIPAISLSVRRVVQTALLELCTVRKSLNLAIRAQVVKRIY</sequence>
<dbReference type="EMBL" id="BLXT01006003">
    <property type="protein sequence ID" value="GFO28164.1"/>
    <property type="molecule type" value="Genomic_DNA"/>
</dbReference>
<reference evidence="2 3" key="1">
    <citation type="journal article" date="2021" name="Elife">
        <title>Chloroplast acquisition without the gene transfer in kleptoplastic sea slugs, Plakobranchus ocellatus.</title>
        <authorList>
            <person name="Maeda T."/>
            <person name="Takahashi S."/>
            <person name="Yoshida T."/>
            <person name="Shimamura S."/>
            <person name="Takaki Y."/>
            <person name="Nagai Y."/>
            <person name="Toyoda A."/>
            <person name="Suzuki Y."/>
            <person name="Arimoto A."/>
            <person name="Ishii H."/>
            <person name="Satoh N."/>
            <person name="Nishiyama T."/>
            <person name="Hasebe M."/>
            <person name="Maruyama T."/>
            <person name="Minagawa J."/>
            <person name="Obokata J."/>
            <person name="Shigenobu S."/>
        </authorList>
    </citation>
    <scope>NUCLEOTIDE SEQUENCE [LARGE SCALE GENOMIC DNA]</scope>
</reference>
<gene>
    <name evidence="2" type="ORF">PoB_005466900</name>
</gene>
<keyword evidence="1" id="KW-0812">Transmembrane</keyword>
<dbReference type="GO" id="GO:0008376">
    <property type="term" value="F:acetylgalactosaminyltransferase activity"/>
    <property type="evidence" value="ECO:0007669"/>
    <property type="project" value="InterPro"/>
</dbReference>
<keyword evidence="3" id="KW-1185">Reference proteome</keyword>
<keyword evidence="1" id="KW-0808">Transferase</keyword>
<protein>
    <recommendedName>
        <fullName evidence="1">Hexosyltransferase</fullName>
        <ecNumber evidence="1">2.4.1.-</ecNumber>
    </recommendedName>
</protein>
<evidence type="ECO:0000256" key="1">
    <source>
        <dbReference type="RuleBase" id="RU364016"/>
    </source>
</evidence>
<keyword evidence="1" id="KW-0333">Golgi apparatus</keyword>
<accession>A0AAV4CAR7</accession>
<dbReference type="EC" id="2.4.1.-" evidence="1"/>
<dbReference type="GO" id="GO:0032580">
    <property type="term" value="C:Golgi cisterna membrane"/>
    <property type="evidence" value="ECO:0007669"/>
    <property type="project" value="UniProtKB-SubCell"/>
</dbReference>
<keyword evidence="1" id="KW-0735">Signal-anchor</keyword>
<dbReference type="InterPro" id="IPR008428">
    <property type="entry name" value="Chond_GalNAc"/>
</dbReference>
<organism evidence="2 3">
    <name type="scientific">Plakobranchus ocellatus</name>
    <dbReference type="NCBI Taxonomy" id="259542"/>
    <lineage>
        <taxon>Eukaryota</taxon>
        <taxon>Metazoa</taxon>
        <taxon>Spiralia</taxon>
        <taxon>Lophotrochozoa</taxon>
        <taxon>Mollusca</taxon>
        <taxon>Gastropoda</taxon>
        <taxon>Heterobranchia</taxon>
        <taxon>Euthyneura</taxon>
        <taxon>Panpulmonata</taxon>
        <taxon>Sacoglossa</taxon>
        <taxon>Placobranchoidea</taxon>
        <taxon>Plakobranchidae</taxon>
        <taxon>Plakobranchus</taxon>
    </lineage>
</organism>
<evidence type="ECO:0000313" key="3">
    <source>
        <dbReference type="Proteomes" id="UP000735302"/>
    </source>
</evidence>